<reference evidence="1" key="1">
    <citation type="journal article" date="2023" name="Science">
        <title>Genome structures resolve the early diversification of teleost fishes.</title>
        <authorList>
            <person name="Parey E."/>
            <person name="Louis A."/>
            <person name="Montfort J."/>
            <person name="Bouchez O."/>
            <person name="Roques C."/>
            <person name="Iampietro C."/>
            <person name="Lluch J."/>
            <person name="Castinel A."/>
            <person name="Donnadieu C."/>
            <person name="Desvignes T."/>
            <person name="Floi Bucao C."/>
            <person name="Jouanno E."/>
            <person name="Wen M."/>
            <person name="Mejri S."/>
            <person name="Dirks R."/>
            <person name="Jansen H."/>
            <person name="Henkel C."/>
            <person name="Chen W.J."/>
            <person name="Zahm M."/>
            <person name="Cabau C."/>
            <person name="Klopp C."/>
            <person name="Thompson A.W."/>
            <person name="Robinson-Rechavi M."/>
            <person name="Braasch I."/>
            <person name="Lecointre G."/>
            <person name="Bobe J."/>
            <person name="Postlethwait J.H."/>
            <person name="Berthelot C."/>
            <person name="Roest Crollius H."/>
            <person name="Guiguen Y."/>
        </authorList>
    </citation>
    <scope>NUCLEOTIDE SEQUENCE</scope>
    <source>
        <strain evidence="1">WJC10195</strain>
    </source>
</reference>
<dbReference type="SUPFAM" id="SSF82199">
    <property type="entry name" value="SET domain"/>
    <property type="match status" value="1"/>
</dbReference>
<proteinExistence type="predicted"/>
<dbReference type="Gene3D" id="2.170.270.10">
    <property type="entry name" value="SET domain"/>
    <property type="match status" value="1"/>
</dbReference>
<evidence type="ECO:0000313" key="2">
    <source>
        <dbReference type="Proteomes" id="UP001152622"/>
    </source>
</evidence>
<organism evidence="1 2">
    <name type="scientific">Synaphobranchus kaupii</name>
    <name type="common">Kaup's arrowtooth eel</name>
    <dbReference type="NCBI Taxonomy" id="118154"/>
    <lineage>
        <taxon>Eukaryota</taxon>
        <taxon>Metazoa</taxon>
        <taxon>Chordata</taxon>
        <taxon>Craniata</taxon>
        <taxon>Vertebrata</taxon>
        <taxon>Euteleostomi</taxon>
        <taxon>Actinopterygii</taxon>
        <taxon>Neopterygii</taxon>
        <taxon>Teleostei</taxon>
        <taxon>Anguilliformes</taxon>
        <taxon>Synaphobranchidae</taxon>
        <taxon>Synaphobranchus</taxon>
    </lineage>
</organism>
<dbReference type="AlphaFoldDB" id="A0A9Q1IGH8"/>
<dbReference type="EMBL" id="JAINUF010000017">
    <property type="protein sequence ID" value="KAJ8338701.1"/>
    <property type="molecule type" value="Genomic_DNA"/>
</dbReference>
<evidence type="ECO:0000313" key="1">
    <source>
        <dbReference type="EMBL" id="KAJ8338701.1"/>
    </source>
</evidence>
<accession>A0A9Q1IGH8</accession>
<dbReference type="InterPro" id="IPR046341">
    <property type="entry name" value="SET_dom_sf"/>
</dbReference>
<comment type="caution">
    <text evidence="1">The sequence shown here is derived from an EMBL/GenBank/DDBJ whole genome shotgun (WGS) entry which is preliminary data.</text>
</comment>
<name>A0A9Q1IGH8_SYNKA</name>
<keyword evidence="2" id="KW-1185">Reference proteome</keyword>
<dbReference type="OrthoDB" id="1028014at2759"/>
<sequence>MTLETMESVEVFSSEGKGRGLKATKELLAGEVVFAEPSFAAVVFDRKRVTSVTAGRGYGGVIYDTARHALVRRTVE</sequence>
<protein>
    <submittedName>
        <fullName evidence="1">Uncharacterized protein</fullName>
    </submittedName>
</protein>
<dbReference type="Proteomes" id="UP001152622">
    <property type="component" value="Chromosome 17"/>
</dbReference>
<gene>
    <name evidence="1" type="ORF">SKAU_G00354870</name>
</gene>